<dbReference type="Gene3D" id="2.60.120.330">
    <property type="entry name" value="B-lactam Antibiotic, Isopenicillin N Synthase, Chain"/>
    <property type="match status" value="1"/>
</dbReference>
<evidence type="ECO:0000313" key="8">
    <source>
        <dbReference type="EMBL" id="KAJ7966120.1"/>
    </source>
</evidence>
<keyword evidence="2" id="KW-0408">Iron</keyword>
<name>A0AAD7PTC2_QUISA</name>
<dbReference type="AlphaFoldDB" id="A0AAD7PTC2"/>
<evidence type="ECO:0000256" key="1">
    <source>
        <dbReference type="ARBA" id="ARBA00022723"/>
    </source>
</evidence>
<comment type="caution">
    <text evidence="8">The sequence shown here is derived from an EMBL/GenBank/DDBJ whole genome shotgun (WGS) entry which is preliminary data.</text>
</comment>
<sequence>MGSDFHFQLPVIEFSMNSTDMKRGTDGWQQLNKSVQEACENYGCFEIVCDNISSQLKAETFSMIRQLFDLPVETKKRNVNPKPFHGYFGQYPQPILYESFGLEDASNYDSLKAFAELMWPMGNDKFCQTIISMAKQLGELHNTIAKMIIDAYGLGEKLDSIMECKTLIRVMKYKAPPAGEYMKGLSQHTDKLLSTILCEDQISGLEIETEEGHWVKLYPSPNSFIFVVGDPLMAWSNGGMHPVKHRVMMKGNIDRYSMAAFAAPVEETIIRAPKELVDEEHPEILKEFDYMDFLTFSRSEKGRAIDSEKHVFVFAGI</sequence>
<dbReference type="PANTHER" id="PTHR47990">
    <property type="entry name" value="2-OXOGLUTARATE (2OG) AND FE(II)-DEPENDENT OXYGENASE SUPERFAMILY PROTEIN-RELATED"/>
    <property type="match status" value="1"/>
</dbReference>
<dbReference type="KEGG" id="qsa:O6P43_015641"/>
<keyword evidence="9" id="KW-1185">Reference proteome</keyword>
<dbReference type="EMBL" id="JARAOO010000006">
    <property type="protein sequence ID" value="KAJ7966120.1"/>
    <property type="molecule type" value="Genomic_DNA"/>
</dbReference>
<comment type="function">
    <text evidence="3">2-oxoglutarate-dependent dioxygenase essential for auxin catabolism and maintenance of auxin homeostasis in reproductive organs. Catalyzes the irreversible oxidation of indole-3-acetic acid (IAA) to the biologically inactive 2-oxoindole-3-acetic acid (OxIAA).</text>
</comment>
<evidence type="ECO:0000256" key="5">
    <source>
        <dbReference type="ARBA" id="ARBA00076740"/>
    </source>
</evidence>
<keyword evidence="8" id="KW-0560">Oxidoreductase</keyword>
<dbReference type="GO" id="GO:0046872">
    <property type="term" value="F:metal ion binding"/>
    <property type="evidence" value="ECO:0007669"/>
    <property type="project" value="UniProtKB-KW"/>
</dbReference>
<dbReference type="GO" id="GO:0051213">
    <property type="term" value="F:dioxygenase activity"/>
    <property type="evidence" value="ECO:0007669"/>
    <property type="project" value="UniProtKB-KW"/>
</dbReference>
<dbReference type="InterPro" id="IPR026992">
    <property type="entry name" value="DIOX_N"/>
</dbReference>
<dbReference type="Proteomes" id="UP001163823">
    <property type="component" value="Chromosome 6"/>
</dbReference>
<evidence type="ECO:0000256" key="4">
    <source>
        <dbReference type="ARBA" id="ARBA00074102"/>
    </source>
</evidence>
<dbReference type="InterPro" id="IPR027443">
    <property type="entry name" value="IPNS-like_sf"/>
</dbReference>
<evidence type="ECO:0000256" key="3">
    <source>
        <dbReference type="ARBA" id="ARBA00054658"/>
    </source>
</evidence>
<proteinExistence type="predicted"/>
<dbReference type="FunFam" id="2.60.120.330:FF:000017">
    <property type="entry name" value="2-oxoglutarate-dependent dioxygenase DAO"/>
    <property type="match status" value="1"/>
</dbReference>
<keyword evidence="8" id="KW-0223">Dioxygenase</keyword>
<dbReference type="Pfam" id="PF14226">
    <property type="entry name" value="DIOX_N"/>
    <property type="match status" value="1"/>
</dbReference>
<protein>
    <recommendedName>
        <fullName evidence="4">2-oxoglutarate-dependent dioxygenase DAO</fullName>
    </recommendedName>
    <alternativeName>
        <fullName evidence="5">Protein DIOXYGENASE FOR AUXIN OXIDATION</fullName>
    </alternativeName>
</protein>
<keyword evidence="1" id="KW-0479">Metal-binding</keyword>
<dbReference type="InterPro" id="IPR044861">
    <property type="entry name" value="IPNS-like_FE2OG_OXY"/>
</dbReference>
<feature type="domain" description="Isopenicillin N synthase-like Fe(2+) 2OG dioxygenase" evidence="6">
    <location>
        <begin position="170"/>
        <end position="263"/>
    </location>
</feature>
<evidence type="ECO:0000259" key="7">
    <source>
        <dbReference type="Pfam" id="PF14226"/>
    </source>
</evidence>
<dbReference type="InterPro" id="IPR050231">
    <property type="entry name" value="Iron_ascorbate_oxido_reductase"/>
</dbReference>
<evidence type="ECO:0000256" key="2">
    <source>
        <dbReference type="ARBA" id="ARBA00023004"/>
    </source>
</evidence>
<reference evidence="8" key="1">
    <citation type="journal article" date="2023" name="Science">
        <title>Elucidation of the pathway for biosynthesis of saponin adjuvants from the soapbark tree.</title>
        <authorList>
            <person name="Reed J."/>
            <person name="Orme A."/>
            <person name="El-Demerdash A."/>
            <person name="Owen C."/>
            <person name="Martin L.B.B."/>
            <person name="Misra R.C."/>
            <person name="Kikuchi S."/>
            <person name="Rejzek M."/>
            <person name="Martin A.C."/>
            <person name="Harkess A."/>
            <person name="Leebens-Mack J."/>
            <person name="Louveau T."/>
            <person name="Stephenson M.J."/>
            <person name="Osbourn A."/>
        </authorList>
    </citation>
    <scope>NUCLEOTIDE SEQUENCE</scope>
    <source>
        <strain evidence="8">S10</strain>
    </source>
</reference>
<evidence type="ECO:0000313" key="9">
    <source>
        <dbReference type="Proteomes" id="UP001163823"/>
    </source>
</evidence>
<dbReference type="SUPFAM" id="SSF51197">
    <property type="entry name" value="Clavaminate synthase-like"/>
    <property type="match status" value="1"/>
</dbReference>
<feature type="domain" description="Non-haem dioxygenase N-terminal" evidence="7">
    <location>
        <begin position="9"/>
        <end position="90"/>
    </location>
</feature>
<evidence type="ECO:0000259" key="6">
    <source>
        <dbReference type="Pfam" id="PF03171"/>
    </source>
</evidence>
<dbReference type="Pfam" id="PF03171">
    <property type="entry name" value="2OG-FeII_Oxy"/>
    <property type="match status" value="1"/>
</dbReference>
<gene>
    <name evidence="8" type="ORF">O6P43_015641</name>
</gene>
<accession>A0AAD7PTC2</accession>
<organism evidence="8 9">
    <name type="scientific">Quillaja saponaria</name>
    <name type="common">Soap bark tree</name>
    <dbReference type="NCBI Taxonomy" id="32244"/>
    <lineage>
        <taxon>Eukaryota</taxon>
        <taxon>Viridiplantae</taxon>
        <taxon>Streptophyta</taxon>
        <taxon>Embryophyta</taxon>
        <taxon>Tracheophyta</taxon>
        <taxon>Spermatophyta</taxon>
        <taxon>Magnoliopsida</taxon>
        <taxon>eudicotyledons</taxon>
        <taxon>Gunneridae</taxon>
        <taxon>Pentapetalae</taxon>
        <taxon>rosids</taxon>
        <taxon>fabids</taxon>
        <taxon>Fabales</taxon>
        <taxon>Quillajaceae</taxon>
        <taxon>Quillaja</taxon>
    </lineage>
</organism>